<gene>
    <name evidence="1" type="ORF">L1987_81548</name>
</gene>
<evidence type="ECO:0000313" key="2">
    <source>
        <dbReference type="Proteomes" id="UP001056120"/>
    </source>
</evidence>
<dbReference type="Proteomes" id="UP001056120">
    <property type="component" value="Linkage Group LG27"/>
</dbReference>
<proteinExistence type="predicted"/>
<accession>A0ACB8YQR9</accession>
<evidence type="ECO:0000313" key="1">
    <source>
        <dbReference type="EMBL" id="KAI3687845.1"/>
    </source>
</evidence>
<organism evidence="1 2">
    <name type="scientific">Smallanthus sonchifolius</name>
    <dbReference type="NCBI Taxonomy" id="185202"/>
    <lineage>
        <taxon>Eukaryota</taxon>
        <taxon>Viridiplantae</taxon>
        <taxon>Streptophyta</taxon>
        <taxon>Embryophyta</taxon>
        <taxon>Tracheophyta</taxon>
        <taxon>Spermatophyta</taxon>
        <taxon>Magnoliopsida</taxon>
        <taxon>eudicotyledons</taxon>
        <taxon>Gunneridae</taxon>
        <taxon>Pentapetalae</taxon>
        <taxon>asterids</taxon>
        <taxon>campanulids</taxon>
        <taxon>Asterales</taxon>
        <taxon>Asteraceae</taxon>
        <taxon>Asteroideae</taxon>
        <taxon>Heliantheae alliance</taxon>
        <taxon>Millerieae</taxon>
        <taxon>Smallanthus</taxon>
    </lineage>
</organism>
<reference evidence="1 2" key="2">
    <citation type="journal article" date="2022" name="Mol. Ecol. Resour.">
        <title>The genomes of chicory, endive, great burdock and yacon provide insights into Asteraceae paleo-polyploidization history and plant inulin production.</title>
        <authorList>
            <person name="Fan W."/>
            <person name="Wang S."/>
            <person name="Wang H."/>
            <person name="Wang A."/>
            <person name="Jiang F."/>
            <person name="Liu H."/>
            <person name="Zhao H."/>
            <person name="Xu D."/>
            <person name="Zhang Y."/>
        </authorList>
    </citation>
    <scope>NUCLEOTIDE SEQUENCE [LARGE SCALE GENOMIC DNA]</scope>
    <source>
        <strain evidence="2">cv. Yunnan</strain>
        <tissue evidence="1">Leaves</tissue>
    </source>
</reference>
<protein>
    <submittedName>
        <fullName evidence="1">Uncharacterized protein</fullName>
    </submittedName>
</protein>
<keyword evidence="2" id="KW-1185">Reference proteome</keyword>
<comment type="caution">
    <text evidence="1">The sequence shown here is derived from an EMBL/GenBank/DDBJ whole genome shotgun (WGS) entry which is preliminary data.</text>
</comment>
<name>A0ACB8YQR9_9ASTR</name>
<sequence length="290" mass="33390">MAVEVKVYRRKKKTEKNIQIDHIPKCFQLPRSASVSKPRTQFYLPICYFKELVTRSSKEIQTSSTGPKYRRRKTQTKSVQRPLTDAKLFGKRTHVQPCSNRNNENRGDELELTPSRSELTESREECTTPGSVVWAKTDGKFWWPAEILGERSNPAPSVLVRHFGKQGSVWVDPVIDLSSFEECFEERRCNQAKEFQNALKQALQYKEHHRSCKDLSGSPEGADVLNHPDQLHETDNSPSSSRARSKRERKPKVHFDEVSRPLHTPRKVRRFKIMRSLGLAAPVGSPFNFS</sequence>
<reference evidence="2" key="1">
    <citation type="journal article" date="2022" name="Mol. Ecol. Resour.">
        <title>The genomes of chicory, endive, great burdock and yacon provide insights into Asteraceae palaeo-polyploidization history and plant inulin production.</title>
        <authorList>
            <person name="Fan W."/>
            <person name="Wang S."/>
            <person name="Wang H."/>
            <person name="Wang A."/>
            <person name="Jiang F."/>
            <person name="Liu H."/>
            <person name="Zhao H."/>
            <person name="Xu D."/>
            <person name="Zhang Y."/>
        </authorList>
    </citation>
    <scope>NUCLEOTIDE SEQUENCE [LARGE SCALE GENOMIC DNA]</scope>
    <source>
        <strain evidence="2">cv. Yunnan</strain>
    </source>
</reference>
<dbReference type="EMBL" id="CM042044">
    <property type="protein sequence ID" value="KAI3687845.1"/>
    <property type="molecule type" value="Genomic_DNA"/>
</dbReference>